<feature type="domain" description="SSD" evidence="3">
    <location>
        <begin position="285"/>
        <end position="442"/>
    </location>
</feature>
<dbReference type="Pfam" id="PF12349">
    <property type="entry name" value="Sterol-sensing"/>
    <property type="match status" value="1"/>
</dbReference>
<dbReference type="PROSITE" id="PS50156">
    <property type="entry name" value="SSD"/>
    <property type="match status" value="1"/>
</dbReference>
<dbReference type="SUPFAM" id="SSF82866">
    <property type="entry name" value="Multidrug efflux transporter AcrB transmembrane domain"/>
    <property type="match status" value="2"/>
</dbReference>
<feature type="transmembrane region" description="Helical" evidence="2">
    <location>
        <begin position="288"/>
        <end position="307"/>
    </location>
</feature>
<keyword evidence="5" id="KW-1185">Reference proteome</keyword>
<feature type="transmembrane region" description="Helical" evidence="2">
    <location>
        <begin position="796"/>
        <end position="817"/>
    </location>
</feature>
<feature type="transmembrane region" description="Helical" evidence="2">
    <location>
        <begin position="502"/>
        <end position="527"/>
    </location>
</feature>
<sequence length="904" mass="101481">MTSYWRRYSAKITVFMKQQFQEKRLSKTMGFSVKLENGTSKMFAIYGKVLTRYPCTAIIICFLLNGLLGVNIQWITFDSDLESVYTPTNSQAVQDRNQVESLFSDFTATNYHQQSMASLGPFGEVIIKHFENGNVLNRSYQLEIKRVVNFVYDFTVNETANSRYQYETVCARRSGKCVIDGDFLLETAFWDRFENGFINETMLKANKFTSVIGSPLFGNGTLKSAVAFKLRFNLRQDSSHFKELSEKWEKHFLEIMRNIELNDSEIAYQVSDSLNTELNANTGGDVRYFSLTFTLMITYASFATAGGNCVSQRGHLGRAGVISAGLAILGSFGLMAALHIEFVNIVGVMPFLIIGIGLDDMFIMMSGLADADPTAAIEAKIAHVMKTSGTSITITSLTNVIAFFVGITSVFKSVRNFCMFTATAVGLCYFNQITFFLGCMVLHEKRVSQNRHCLTCAPLAYPEGEQTKSYLKQCCCTGSPSTTRDEQESMLEKIPRLLMPRLLLNPLAKVITVLGYVTYIVCSVWGIKNLQQGLVLQNLVSESSYYFKFSHFDFEYYPTQFPISFVIPVPLDYNSRAVTSGIDFLLENAAKDVDVEDADQLNWLNSYKHSSVFANTSEKAFVNGLKLFLNESQLFRNDVVFNHDKIVATRFHILTKSIKESSKQGNIMMRMREIAHSSDIHCFAYSPAFIFFEQYVIVLPSTIQTVGIAVAAVFVVACIIMPKPFLILCVSISLASIIAGVLGFMYFWDLSLSSITMIHVIMSVGFSVDYSAHICHAFLTSEGPDKNARVGKALDLTAGPVFNSAASSIVGIVMLIFSESYVFISFFRVMLLVILFGFFHGMFLLPVVLSLIGPNKPMSTNRRVIYQSKEGNAIYYDFIFVISLLYSLPRSRDLRQHKVNAKKR</sequence>
<dbReference type="OrthoDB" id="6510177at2759"/>
<feature type="transmembrane region" description="Helical" evidence="2">
    <location>
        <begin position="829"/>
        <end position="853"/>
    </location>
</feature>
<feature type="transmembrane region" description="Helical" evidence="2">
    <location>
        <begin position="319"/>
        <end position="340"/>
    </location>
</feature>
<name>A0A210PYV5_MIZYE</name>
<dbReference type="PANTHER" id="PTHR10796">
    <property type="entry name" value="PATCHED-RELATED"/>
    <property type="match status" value="1"/>
</dbReference>
<keyword evidence="2" id="KW-0472">Membrane</keyword>
<feature type="transmembrane region" description="Helical" evidence="2">
    <location>
        <begin position="417"/>
        <end position="442"/>
    </location>
</feature>
<feature type="transmembrane region" description="Helical" evidence="2">
    <location>
        <begin position="346"/>
        <end position="369"/>
    </location>
</feature>
<dbReference type="Gene3D" id="1.20.1640.10">
    <property type="entry name" value="Multidrug efflux transporter AcrB transmembrane domain"/>
    <property type="match status" value="2"/>
</dbReference>
<feature type="transmembrane region" description="Helical" evidence="2">
    <location>
        <begin position="390"/>
        <end position="411"/>
    </location>
</feature>
<dbReference type="InterPro" id="IPR000731">
    <property type="entry name" value="SSD"/>
</dbReference>
<gene>
    <name evidence="4" type="ORF">KP79_PYT18581</name>
</gene>
<feature type="transmembrane region" description="Helical" evidence="2">
    <location>
        <begin position="873"/>
        <end position="889"/>
    </location>
</feature>
<evidence type="ECO:0000259" key="3">
    <source>
        <dbReference type="PROSITE" id="PS50156"/>
    </source>
</evidence>
<dbReference type="GO" id="GO:0016020">
    <property type="term" value="C:membrane"/>
    <property type="evidence" value="ECO:0007669"/>
    <property type="project" value="TreeGrafter"/>
</dbReference>
<dbReference type="InterPro" id="IPR051697">
    <property type="entry name" value="Patched_domain-protein"/>
</dbReference>
<evidence type="ECO:0000313" key="5">
    <source>
        <dbReference type="Proteomes" id="UP000242188"/>
    </source>
</evidence>
<evidence type="ECO:0000313" key="4">
    <source>
        <dbReference type="EMBL" id="OWF41665.1"/>
    </source>
</evidence>
<organism evidence="4 5">
    <name type="scientific">Mizuhopecten yessoensis</name>
    <name type="common">Japanese scallop</name>
    <name type="synonym">Patinopecten yessoensis</name>
    <dbReference type="NCBI Taxonomy" id="6573"/>
    <lineage>
        <taxon>Eukaryota</taxon>
        <taxon>Metazoa</taxon>
        <taxon>Spiralia</taxon>
        <taxon>Lophotrochozoa</taxon>
        <taxon>Mollusca</taxon>
        <taxon>Bivalvia</taxon>
        <taxon>Autobranchia</taxon>
        <taxon>Pteriomorphia</taxon>
        <taxon>Pectinida</taxon>
        <taxon>Pectinoidea</taxon>
        <taxon>Pectinidae</taxon>
        <taxon>Mizuhopecten</taxon>
    </lineage>
</organism>
<keyword evidence="2" id="KW-0812">Transmembrane</keyword>
<comment type="similarity">
    <text evidence="1">Belongs to the patched family.</text>
</comment>
<dbReference type="InterPro" id="IPR053958">
    <property type="entry name" value="HMGCR/SNAP/NPC1-like_SSD"/>
</dbReference>
<dbReference type="AlphaFoldDB" id="A0A210PYV5"/>
<evidence type="ECO:0000256" key="1">
    <source>
        <dbReference type="ARBA" id="ARBA00005585"/>
    </source>
</evidence>
<keyword evidence="2" id="KW-1133">Transmembrane helix</keyword>
<proteinExistence type="inferred from homology"/>
<dbReference type="EMBL" id="NEDP02005373">
    <property type="protein sequence ID" value="OWF41665.1"/>
    <property type="molecule type" value="Genomic_DNA"/>
</dbReference>
<reference evidence="4 5" key="1">
    <citation type="journal article" date="2017" name="Nat. Ecol. Evol.">
        <title>Scallop genome provides insights into evolution of bilaterian karyotype and development.</title>
        <authorList>
            <person name="Wang S."/>
            <person name="Zhang J."/>
            <person name="Jiao W."/>
            <person name="Li J."/>
            <person name="Xun X."/>
            <person name="Sun Y."/>
            <person name="Guo X."/>
            <person name="Huan P."/>
            <person name="Dong B."/>
            <person name="Zhang L."/>
            <person name="Hu X."/>
            <person name="Sun X."/>
            <person name="Wang J."/>
            <person name="Zhao C."/>
            <person name="Wang Y."/>
            <person name="Wang D."/>
            <person name="Huang X."/>
            <person name="Wang R."/>
            <person name="Lv J."/>
            <person name="Li Y."/>
            <person name="Zhang Z."/>
            <person name="Liu B."/>
            <person name="Lu W."/>
            <person name="Hui Y."/>
            <person name="Liang J."/>
            <person name="Zhou Z."/>
            <person name="Hou R."/>
            <person name="Li X."/>
            <person name="Liu Y."/>
            <person name="Li H."/>
            <person name="Ning X."/>
            <person name="Lin Y."/>
            <person name="Zhao L."/>
            <person name="Xing Q."/>
            <person name="Dou J."/>
            <person name="Li Y."/>
            <person name="Mao J."/>
            <person name="Guo H."/>
            <person name="Dou H."/>
            <person name="Li T."/>
            <person name="Mu C."/>
            <person name="Jiang W."/>
            <person name="Fu Q."/>
            <person name="Fu X."/>
            <person name="Miao Y."/>
            <person name="Liu J."/>
            <person name="Yu Q."/>
            <person name="Li R."/>
            <person name="Liao H."/>
            <person name="Li X."/>
            <person name="Kong Y."/>
            <person name="Jiang Z."/>
            <person name="Chourrout D."/>
            <person name="Li R."/>
            <person name="Bao Z."/>
        </authorList>
    </citation>
    <scope>NUCLEOTIDE SEQUENCE [LARGE SCALE GENOMIC DNA]</scope>
    <source>
        <strain evidence="4 5">PY_sf001</strain>
    </source>
</reference>
<accession>A0A210PYV5</accession>
<feature type="transmembrane region" description="Helical" evidence="2">
    <location>
        <begin position="695"/>
        <end position="718"/>
    </location>
</feature>
<dbReference type="Proteomes" id="UP000242188">
    <property type="component" value="Unassembled WGS sequence"/>
</dbReference>
<comment type="caution">
    <text evidence="4">The sequence shown here is derived from an EMBL/GenBank/DDBJ whole genome shotgun (WGS) entry which is preliminary data.</text>
</comment>
<evidence type="ECO:0000256" key="2">
    <source>
        <dbReference type="SAM" id="Phobius"/>
    </source>
</evidence>
<dbReference type="PANTHER" id="PTHR10796:SF92">
    <property type="entry name" value="PATCHED-RELATED, ISOFORM A"/>
    <property type="match status" value="1"/>
</dbReference>
<feature type="transmembrane region" description="Helical" evidence="2">
    <location>
        <begin position="725"/>
        <end position="748"/>
    </location>
</feature>
<protein>
    <submittedName>
        <fullName evidence="4">Patched domain-containing protein 3</fullName>
    </submittedName>
</protein>